<sequence length="64" mass="7563">MLRDYYNMSITKDNKQLQLRPMLLRFKILHKLPEEHSSLIRRSADSVIGLFGSKKYPLQESDVL</sequence>
<protein>
    <submittedName>
        <fullName evidence="1">Uncharacterized protein</fullName>
    </submittedName>
</protein>
<gene>
    <name evidence="1" type="ORF">MHIR_DE00208</name>
</gene>
<dbReference type="EMBL" id="LN999833">
    <property type="protein sequence ID" value="CUX96533.1"/>
    <property type="molecule type" value="Genomic_DNA"/>
</dbReference>
<reference evidence="2" key="1">
    <citation type="submission" date="2016-01" db="EMBL/GenBank/DDBJ databases">
        <authorList>
            <person name="Husnik F."/>
        </authorList>
    </citation>
    <scope>NUCLEOTIDE SEQUENCE [LARGE SCALE GENOMIC DNA]</scope>
</reference>
<evidence type="ECO:0000313" key="2">
    <source>
        <dbReference type="Proteomes" id="UP000095322"/>
    </source>
</evidence>
<evidence type="ECO:0000313" key="1">
    <source>
        <dbReference type="EMBL" id="CUX96533.1"/>
    </source>
</evidence>
<dbReference type="AlphaFoldDB" id="A0A143WS70"/>
<dbReference type="Proteomes" id="UP000095322">
    <property type="component" value="Chromosome I"/>
</dbReference>
<name>A0A143WS70_9ENTR</name>
<keyword evidence="2" id="KW-1185">Reference proteome</keyword>
<proteinExistence type="predicted"/>
<accession>A0A143WS70</accession>
<organism evidence="1 2">
    <name type="scientific">Candidatus Doolittlea endobia</name>
    <dbReference type="NCBI Taxonomy" id="1778262"/>
    <lineage>
        <taxon>Bacteria</taxon>
        <taxon>Pseudomonadati</taxon>
        <taxon>Pseudomonadota</taxon>
        <taxon>Gammaproteobacteria</taxon>
        <taxon>Enterobacterales</taxon>
        <taxon>Enterobacteriaceae</taxon>
        <taxon>Candidatus Doolittlea</taxon>
    </lineage>
</organism>
<dbReference type="KEGG" id="den:MHIR_DE00208"/>